<dbReference type="Gene3D" id="3.30.1950.10">
    <property type="entry name" value="wza like domain"/>
    <property type="match status" value="1"/>
</dbReference>
<evidence type="ECO:0000256" key="2">
    <source>
        <dbReference type="SAM" id="SignalP"/>
    </source>
</evidence>
<keyword evidence="5" id="KW-1185">Reference proteome</keyword>
<evidence type="ECO:0000259" key="3">
    <source>
        <dbReference type="Pfam" id="PF02563"/>
    </source>
</evidence>
<keyword evidence="1 2" id="KW-0732">Signal</keyword>
<comment type="caution">
    <text evidence="4">The sequence shown here is derived from an EMBL/GenBank/DDBJ whole genome shotgun (WGS) entry which is preliminary data.</text>
</comment>
<reference evidence="4 5" key="1">
    <citation type="submission" date="2023-12" db="EMBL/GenBank/DDBJ databases">
        <title>Baltic Sea Cyanobacteria.</title>
        <authorList>
            <person name="Delbaje E."/>
            <person name="Fewer D.P."/>
            <person name="Shishido T.K."/>
        </authorList>
    </citation>
    <scope>NUCLEOTIDE SEQUENCE [LARGE SCALE GENOMIC DNA]</scope>
    <source>
        <strain evidence="4 5">UHCC 0281</strain>
    </source>
</reference>
<dbReference type="InterPro" id="IPR003715">
    <property type="entry name" value="Poly_export_N"/>
</dbReference>
<feature type="chain" id="PRO_5046866269" evidence="2">
    <location>
        <begin position="24"/>
        <end position="347"/>
    </location>
</feature>
<name>A0ABU5SYY5_9CYAN</name>
<dbReference type="RefSeq" id="WP_323357706.1">
    <property type="nucleotide sequence ID" value="NZ_JAYGHY010000064.1"/>
</dbReference>
<dbReference type="PANTHER" id="PTHR33619">
    <property type="entry name" value="POLYSACCHARIDE EXPORT PROTEIN GFCE-RELATED"/>
    <property type="match status" value="1"/>
</dbReference>
<proteinExistence type="predicted"/>
<protein>
    <submittedName>
        <fullName evidence="4">Polysaccharide biosynthesis/export family protein</fullName>
    </submittedName>
</protein>
<evidence type="ECO:0000256" key="1">
    <source>
        <dbReference type="ARBA" id="ARBA00022729"/>
    </source>
</evidence>
<accession>A0ABU5SYY5</accession>
<evidence type="ECO:0000313" key="4">
    <source>
        <dbReference type="EMBL" id="MEA5443736.1"/>
    </source>
</evidence>
<feature type="signal peptide" evidence="2">
    <location>
        <begin position="1"/>
        <end position="23"/>
    </location>
</feature>
<organism evidence="4 5">
    <name type="scientific">Cyanobium gracile UHCC 0281</name>
    <dbReference type="NCBI Taxonomy" id="3110309"/>
    <lineage>
        <taxon>Bacteria</taxon>
        <taxon>Bacillati</taxon>
        <taxon>Cyanobacteriota</taxon>
        <taxon>Cyanophyceae</taxon>
        <taxon>Synechococcales</taxon>
        <taxon>Prochlorococcaceae</taxon>
        <taxon>Cyanobium</taxon>
    </lineage>
</organism>
<dbReference type="Gene3D" id="3.10.560.10">
    <property type="entry name" value="Outer membrane lipoprotein wza domain like"/>
    <property type="match status" value="1"/>
</dbReference>
<sequence length="347" mass="37430">MFRQLIFALLLSMLCLPARGAKALPVSPGDRVKVTIPEGEEFSGIFEVNLNGELELPFIRGIPVAGLEPYQLQERIYQALVRDGYFQPSYLKVSVNVVQWAPAEVFVSGSTFQPGRVLINEWTPSEQTTAPVAQGGQGAFNRFLSVALRSAGGLLPTANVSAVELIRGQQRRVLDLSGVFTGEPFKDVPLISGDRVVVPDTGQENPLIVRPSQITPVGVKIYISNLTEPANSNATSAIGRDATSFPYGSRFSHAVVSGNCAGGTILTNAYRRAVLVRVDATTGKTTTLDKGVEELLRRSSSNENNPYLMPTDAVACYDSAVVNFSGVLRILDQIISPGVLLYDLFTP</sequence>
<dbReference type="Pfam" id="PF02563">
    <property type="entry name" value="Poly_export"/>
    <property type="match status" value="1"/>
</dbReference>
<dbReference type="PANTHER" id="PTHR33619:SF3">
    <property type="entry name" value="POLYSACCHARIDE EXPORT PROTEIN GFCE-RELATED"/>
    <property type="match status" value="1"/>
</dbReference>
<dbReference type="InterPro" id="IPR049712">
    <property type="entry name" value="Poly_export"/>
</dbReference>
<feature type="domain" description="Polysaccharide export protein N-terminal" evidence="3">
    <location>
        <begin position="26"/>
        <end position="95"/>
    </location>
</feature>
<dbReference type="EMBL" id="JAYGHY010000064">
    <property type="protein sequence ID" value="MEA5443736.1"/>
    <property type="molecule type" value="Genomic_DNA"/>
</dbReference>
<gene>
    <name evidence="4" type="ORF">VB739_14345</name>
</gene>
<dbReference type="Proteomes" id="UP001302329">
    <property type="component" value="Unassembled WGS sequence"/>
</dbReference>
<evidence type="ECO:0000313" key="5">
    <source>
        <dbReference type="Proteomes" id="UP001302329"/>
    </source>
</evidence>